<name>A0A8H5BJI3_9AGAR</name>
<keyword evidence="4" id="KW-1185">Reference proteome</keyword>
<feature type="compositionally biased region" description="Basic and acidic residues" evidence="1">
    <location>
        <begin position="73"/>
        <end position="87"/>
    </location>
</feature>
<proteinExistence type="predicted"/>
<feature type="compositionally biased region" description="Basic residues" evidence="1">
    <location>
        <begin position="173"/>
        <end position="206"/>
    </location>
</feature>
<keyword evidence="2" id="KW-0812">Transmembrane</keyword>
<feature type="compositionally biased region" description="Low complexity" evidence="1">
    <location>
        <begin position="23"/>
        <end position="33"/>
    </location>
</feature>
<reference evidence="3 4" key="1">
    <citation type="journal article" date="2020" name="ISME J.">
        <title>Uncovering the hidden diversity of litter-decomposition mechanisms in mushroom-forming fungi.</title>
        <authorList>
            <person name="Floudas D."/>
            <person name="Bentzer J."/>
            <person name="Ahren D."/>
            <person name="Johansson T."/>
            <person name="Persson P."/>
            <person name="Tunlid A."/>
        </authorList>
    </citation>
    <scope>NUCLEOTIDE SEQUENCE [LARGE SCALE GENOMIC DNA]</scope>
    <source>
        <strain evidence="3 4">CBS 101986</strain>
    </source>
</reference>
<keyword evidence="2" id="KW-1133">Transmembrane helix</keyword>
<evidence type="ECO:0000256" key="1">
    <source>
        <dbReference type="SAM" id="MobiDB-lite"/>
    </source>
</evidence>
<keyword evidence="2" id="KW-0472">Membrane</keyword>
<evidence type="ECO:0000256" key="2">
    <source>
        <dbReference type="SAM" id="Phobius"/>
    </source>
</evidence>
<dbReference type="OrthoDB" id="2538110at2759"/>
<dbReference type="EMBL" id="JAACJJ010000016">
    <property type="protein sequence ID" value="KAF5324279.1"/>
    <property type="molecule type" value="Genomic_DNA"/>
</dbReference>
<evidence type="ECO:0000313" key="4">
    <source>
        <dbReference type="Proteomes" id="UP000567179"/>
    </source>
</evidence>
<evidence type="ECO:0000313" key="3">
    <source>
        <dbReference type="EMBL" id="KAF5324279.1"/>
    </source>
</evidence>
<feature type="region of interest" description="Disordered" evidence="1">
    <location>
        <begin position="22"/>
        <end position="90"/>
    </location>
</feature>
<feature type="region of interest" description="Disordered" evidence="1">
    <location>
        <begin position="152"/>
        <end position="206"/>
    </location>
</feature>
<accession>A0A8H5BJI3</accession>
<sequence length="206" mass="22745">MAVITKELDSDEELDATYEKARLLSSSAESSRAGTPVRRANPYSDDEDEHSHGGGGDGDDEDNDDDDDEGSTDNERRAQSRAFERRYGQRPPSRFKRAALLLFVAVLLWLAIRMRGDLLAAKKKPQIIYASRYSKEHKYRPAASPIITETLKDGRIRLRGANPPPTPTPTPVVKKKTKTKKRTGKKKAVKGGKKKAGSKAGSGKRP</sequence>
<dbReference type="Proteomes" id="UP000567179">
    <property type="component" value="Unassembled WGS sequence"/>
</dbReference>
<gene>
    <name evidence="3" type="ORF">D9619_011212</name>
</gene>
<feature type="compositionally biased region" description="Acidic residues" evidence="1">
    <location>
        <begin position="57"/>
        <end position="72"/>
    </location>
</feature>
<protein>
    <submittedName>
        <fullName evidence="3">Uncharacterized protein</fullName>
    </submittedName>
</protein>
<dbReference type="AlphaFoldDB" id="A0A8H5BJI3"/>
<feature type="transmembrane region" description="Helical" evidence="2">
    <location>
        <begin position="95"/>
        <end position="112"/>
    </location>
</feature>
<organism evidence="3 4">
    <name type="scientific">Psilocybe cf. subviscida</name>
    <dbReference type="NCBI Taxonomy" id="2480587"/>
    <lineage>
        <taxon>Eukaryota</taxon>
        <taxon>Fungi</taxon>
        <taxon>Dikarya</taxon>
        <taxon>Basidiomycota</taxon>
        <taxon>Agaricomycotina</taxon>
        <taxon>Agaricomycetes</taxon>
        <taxon>Agaricomycetidae</taxon>
        <taxon>Agaricales</taxon>
        <taxon>Agaricineae</taxon>
        <taxon>Strophariaceae</taxon>
        <taxon>Psilocybe</taxon>
    </lineage>
</organism>
<comment type="caution">
    <text evidence="3">The sequence shown here is derived from an EMBL/GenBank/DDBJ whole genome shotgun (WGS) entry which is preliminary data.</text>
</comment>